<sequence length="66" mass="7206">MQATMVRARDCSSNIPGKESPRGTPGSKHAEEMDLKREYPFGTQDSVAVGSDLPSHKKTVMVEEIS</sequence>
<dbReference type="AlphaFoldDB" id="A0AAX6MSJ4"/>
<accession>A0AAX6MSJ4</accession>
<comment type="caution">
    <text evidence="2">The sequence shown here is derived from an EMBL/GenBank/DDBJ whole genome shotgun (WGS) entry which is preliminary data.</text>
</comment>
<reference evidence="2 3" key="1">
    <citation type="journal article" date="2024" name="Front Chem Biol">
        <title>Unveiling the potential of Daldinia eschscholtzii MFLUCC 19-0629 through bioactivity and bioinformatics studies for enhanced sustainable agriculture production.</title>
        <authorList>
            <person name="Brooks S."/>
            <person name="Weaver J.A."/>
            <person name="Klomchit A."/>
            <person name="Alharthi S.A."/>
            <person name="Onlamun T."/>
            <person name="Nurani R."/>
            <person name="Vong T.K."/>
            <person name="Alberti F."/>
            <person name="Greco C."/>
        </authorList>
    </citation>
    <scope>NUCLEOTIDE SEQUENCE [LARGE SCALE GENOMIC DNA]</scope>
    <source>
        <strain evidence="2">MFLUCC 19-0629</strain>
    </source>
</reference>
<keyword evidence="3" id="KW-1185">Reference proteome</keyword>
<name>A0AAX6MSJ4_9PEZI</name>
<dbReference type="EMBL" id="JBANMG010000003">
    <property type="protein sequence ID" value="KAK6955151.1"/>
    <property type="molecule type" value="Genomic_DNA"/>
</dbReference>
<feature type="region of interest" description="Disordered" evidence="1">
    <location>
        <begin position="1"/>
        <end position="66"/>
    </location>
</feature>
<proteinExistence type="predicted"/>
<evidence type="ECO:0000313" key="3">
    <source>
        <dbReference type="Proteomes" id="UP001369815"/>
    </source>
</evidence>
<evidence type="ECO:0000256" key="1">
    <source>
        <dbReference type="SAM" id="MobiDB-lite"/>
    </source>
</evidence>
<protein>
    <submittedName>
        <fullName evidence="2">Uncharacterized protein</fullName>
    </submittedName>
</protein>
<feature type="compositionally biased region" description="Basic and acidic residues" evidence="1">
    <location>
        <begin position="28"/>
        <end position="39"/>
    </location>
</feature>
<organism evidence="2 3">
    <name type="scientific">Daldinia eschscholtzii</name>
    <dbReference type="NCBI Taxonomy" id="292717"/>
    <lineage>
        <taxon>Eukaryota</taxon>
        <taxon>Fungi</taxon>
        <taxon>Dikarya</taxon>
        <taxon>Ascomycota</taxon>
        <taxon>Pezizomycotina</taxon>
        <taxon>Sordariomycetes</taxon>
        <taxon>Xylariomycetidae</taxon>
        <taxon>Xylariales</taxon>
        <taxon>Hypoxylaceae</taxon>
        <taxon>Daldinia</taxon>
    </lineage>
</organism>
<dbReference type="Proteomes" id="UP001369815">
    <property type="component" value="Unassembled WGS sequence"/>
</dbReference>
<evidence type="ECO:0000313" key="2">
    <source>
        <dbReference type="EMBL" id="KAK6955151.1"/>
    </source>
</evidence>
<gene>
    <name evidence="2" type="ORF">Daesc_002782</name>
</gene>